<name>A0A9Q1LE84_9SOLA</name>
<organism evidence="2 3">
    <name type="scientific">Anisodus acutangulus</name>
    <dbReference type="NCBI Taxonomy" id="402998"/>
    <lineage>
        <taxon>Eukaryota</taxon>
        <taxon>Viridiplantae</taxon>
        <taxon>Streptophyta</taxon>
        <taxon>Embryophyta</taxon>
        <taxon>Tracheophyta</taxon>
        <taxon>Spermatophyta</taxon>
        <taxon>Magnoliopsida</taxon>
        <taxon>eudicotyledons</taxon>
        <taxon>Gunneridae</taxon>
        <taxon>Pentapetalae</taxon>
        <taxon>asterids</taxon>
        <taxon>lamiids</taxon>
        <taxon>Solanales</taxon>
        <taxon>Solanaceae</taxon>
        <taxon>Solanoideae</taxon>
        <taxon>Hyoscyameae</taxon>
        <taxon>Anisodus</taxon>
    </lineage>
</organism>
<reference evidence="3" key="1">
    <citation type="journal article" date="2023" name="Proc. Natl. Acad. Sci. U.S.A.">
        <title>Genomic and structural basis for evolution of tropane alkaloid biosynthesis.</title>
        <authorList>
            <person name="Wanga Y.-J."/>
            <person name="Taina T."/>
            <person name="Yua J.-Y."/>
            <person name="Lia J."/>
            <person name="Xua B."/>
            <person name="Chenc J."/>
            <person name="D'Auriad J.C."/>
            <person name="Huanga J.-P."/>
            <person name="Huanga S.-X."/>
        </authorList>
    </citation>
    <scope>NUCLEOTIDE SEQUENCE [LARGE SCALE GENOMIC DNA]</scope>
    <source>
        <strain evidence="3">cv. KIB-2019</strain>
    </source>
</reference>
<gene>
    <name evidence="2" type="ORF">K7X08_016697</name>
</gene>
<dbReference type="AlphaFoldDB" id="A0A9Q1LE84"/>
<evidence type="ECO:0000256" key="1">
    <source>
        <dbReference type="SAM" id="MobiDB-lite"/>
    </source>
</evidence>
<dbReference type="EMBL" id="JAJAGQ010000019">
    <property type="protein sequence ID" value="KAJ8534969.1"/>
    <property type="molecule type" value="Genomic_DNA"/>
</dbReference>
<dbReference type="Proteomes" id="UP001152561">
    <property type="component" value="Unassembled WGS sequence"/>
</dbReference>
<feature type="compositionally biased region" description="Polar residues" evidence="1">
    <location>
        <begin position="85"/>
        <end position="118"/>
    </location>
</feature>
<evidence type="ECO:0000313" key="2">
    <source>
        <dbReference type="EMBL" id="KAJ8534969.1"/>
    </source>
</evidence>
<comment type="caution">
    <text evidence="2">The sequence shown here is derived from an EMBL/GenBank/DDBJ whole genome shotgun (WGS) entry which is preliminary data.</text>
</comment>
<proteinExistence type="predicted"/>
<sequence>MQMSMQQQQGMVIQVSTVLKPHNADVEASQQQGNADVNAATTRHDVNAAAARQCSLKMQMSMQQQQGMVIQVSTVLKPHNADVEASQQQGNADVNAATTRHGNSSIYRVEASQCSSNT</sequence>
<evidence type="ECO:0000313" key="3">
    <source>
        <dbReference type="Proteomes" id="UP001152561"/>
    </source>
</evidence>
<keyword evidence="3" id="KW-1185">Reference proteome</keyword>
<feature type="region of interest" description="Disordered" evidence="1">
    <location>
        <begin position="83"/>
        <end position="118"/>
    </location>
</feature>
<protein>
    <submittedName>
        <fullName evidence="2">Uncharacterized protein</fullName>
    </submittedName>
</protein>
<accession>A0A9Q1LE84</accession>